<dbReference type="PANTHER" id="PTHR31511">
    <property type="entry name" value="PROTEIN CBG23764"/>
    <property type="match status" value="1"/>
</dbReference>
<evidence type="ECO:0000313" key="1">
    <source>
        <dbReference type="EMBL" id="KYM96835.1"/>
    </source>
</evidence>
<dbReference type="PANTHER" id="PTHR31511:SF12">
    <property type="entry name" value="RHO TERMINATION FACTOR N-TERMINAL DOMAIN-CONTAINING PROTEIN"/>
    <property type="match status" value="1"/>
</dbReference>
<organism evidence="1 2">
    <name type="scientific">Cyphomyrmex costatus</name>
    <dbReference type="NCBI Taxonomy" id="456900"/>
    <lineage>
        <taxon>Eukaryota</taxon>
        <taxon>Metazoa</taxon>
        <taxon>Ecdysozoa</taxon>
        <taxon>Arthropoda</taxon>
        <taxon>Hexapoda</taxon>
        <taxon>Insecta</taxon>
        <taxon>Pterygota</taxon>
        <taxon>Neoptera</taxon>
        <taxon>Endopterygota</taxon>
        <taxon>Hymenoptera</taxon>
        <taxon>Apocrita</taxon>
        <taxon>Aculeata</taxon>
        <taxon>Formicoidea</taxon>
        <taxon>Formicidae</taxon>
        <taxon>Myrmicinae</taxon>
        <taxon>Cyphomyrmex</taxon>
    </lineage>
</organism>
<dbReference type="AlphaFoldDB" id="A0A151IAY7"/>
<dbReference type="Proteomes" id="UP000078542">
    <property type="component" value="Unassembled WGS sequence"/>
</dbReference>
<proteinExistence type="predicted"/>
<accession>A0A151IAY7</accession>
<reference evidence="1 2" key="1">
    <citation type="submission" date="2016-03" db="EMBL/GenBank/DDBJ databases">
        <title>Cyphomyrmex costatus WGS genome.</title>
        <authorList>
            <person name="Nygaard S."/>
            <person name="Hu H."/>
            <person name="Boomsma J."/>
            <person name="Zhang G."/>
        </authorList>
    </citation>
    <scope>NUCLEOTIDE SEQUENCE [LARGE SCALE GENOMIC DNA]</scope>
    <source>
        <strain evidence="1">MS0001</strain>
        <tissue evidence="1">Whole body</tissue>
    </source>
</reference>
<evidence type="ECO:0000313" key="2">
    <source>
        <dbReference type="Proteomes" id="UP000078542"/>
    </source>
</evidence>
<protein>
    <submittedName>
        <fullName evidence="1">Uncharacterized protein</fullName>
    </submittedName>
</protein>
<gene>
    <name evidence="1" type="ORF">ALC62_12498</name>
</gene>
<keyword evidence="2" id="KW-1185">Reference proteome</keyword>
<name>A0A151IAY7_9HYME</name>
<dbReference type="EMBL" id="KQ978140">
    <property type="protein sequence ID" value="KYM96835.1"/>
    <property type="molecule type" value="Genomic_DNA"/>
</dbReference>
<sequence length="158" mass="18206">MEIETAFNSRVLTGAVVNTNYIEPRQFLNDARDIVLHHVCINLRRHACLKVNTIFNEEFVADDKKSVKSIATKNHELYHGASDLEEWYNEYVMNDILTFLEEFQERDSGWALSRILTLIVNVNKLNPMHAGCCVNLSRRISLKRATINIESFDNACFA</sequence>